<protein>
    <submittedName>
        <fullName evidence="1">Uncharacterized protein</fullName>
    </submittedName>
</protein>
<organism evidence="1">
    <name type="scientific">Pseudomonas phage RVTF4</name>
    <dbReference type="NCBI Taxonomy" id="3236931"/>
    <lineage>
        <taxon>Viruses</taxon>
    </lineage>
</organism>
<dbReference type="EMBL" id="PQ015378">
    <property type="protein sequence ID" value="XDJ14835.1"/>
    <property type="molecule type" value="Genomic_DNA"/>
</dbReference>
<evidence type="ECO:0000313" key="1">
    <source>
        <dbReference type="EMBL" id="XDJ14835.1"/>
    </source>
</evidence>
<accession>A0AB39CDE0</accession>
<name>A0AB39CDE0_9VIRU</name>
<proteinExistence type="predicted"/>
<sequence length="98" mass="11289">MNSYNQVVFQMTRSIDPELAEDMLRRMPACIGTVFELAAFMNDLLQQYPANWCKPMFVGGIEQTFDQWCQVYRSSVLPYFCMHRLPAVSAGAKPIYPL</sequence>
<reference evidence="1" key="1">
    <citation type="submission" date="2024-07" db="EMBL/GenBank/DDBJ databases">
        <authorList>
            <person name="Bringhurst R.M."/>
            <person name="Homer T.E."/>
        </authorList>
    </citation>
    <scope>NUCLEOTIDE SEQUENCE</scope>
</reference>